<dbReference type="EMBL" id="RSCK01000006">
    <property type="protein sequence ID" value="RUT13473.1"/>
    <property type="molecule type" value="Genomic_DNA"/>
</dbReference>
<keyword evidence="2" id="KW-1185">Reference proteome</keyword>
<dbReference type="AlphaFoldDB" id="A0AB37UPW0"/>
<organism evidence="1 2">
    <name type="scientific">Chroococcidiopsis cubana SAG 39.79</name>
    <dbReference type="NCBI Taxonomy" id="388085"/>
    <lineage>
        <taxon>Bacteria</taxon>
        <taxon>Bacillati</taxon>
        <taxon>Cyanobacteriota</taxon>
        <taxon>Cyanophyceae</taxon>
        <taxon>Chroococcidiopsidales</taxon>
        <taxon>Chroococcidiopsidaceae</taxon>
        <taxon>Chroococcidiopsis</taxon>
    </lineage>
</organism>
<protein>
    <recommendedName>
        <fullName evidence="3">PIG-L domain-containing protein</fullName>
    </recommendedName>
</protein>
<proteinExistence type="predicted"/>
<dbReference type="Pfam" id="PF02585">
    <property type="entry name" value="PIG-L"/>
    <property type="match status" value="1"/>
</dbReference>
<dbReference type="PANTHER" id="PTHR12993:SF29">
    <property type="entry name" value="BLR3841 PROTEIN"/>
    <property type="match status" value="1"/>
</dbReference>
<evidence type="ECO:0000313" key="1">
    <source>
        <dbReference type="EMBL" id="RUT13473.1"/>
    </source>
</evidence>
<gene>
    <name evidence="1" type="ORF">DSM107010_10960</name>
</gene>
<accession>A0AB37UPW0</accession>
<sequence>MSPITNKSLFSDPATLPWRSVAEIASKSGYRDAQPCAPTKAQGTIAKSVLVVAPHPDDETLGCGGAIALLQSLECRVNVLVISDGTMSHPRSRQYPAAKLRSLREGETRTATATLGIEASAVDFLRLPDGAVPTPEMPDFSVAVEMCRDRITAIKPDIVFLPWRYDPHPDHRATWQIVHYAIVGAHGCAPLHPQNSPRFIEYPIWDWDETQRSDLATGDRITAWRLDISDVVEVKKQAIAAYRSQTTNLIDDDPEGFRLTPEMLANFTRNWEVYIEEDPPLPPFSRGE</sequence>
<name>A0AB37UPW0_9CYAN</name>
<dbReference type="InterPro" id="IPR003737">
    <property type="entry name" value="GlcNAc_PI_deacetylase-related"/>
</dbReference>
<dbReference type="GO" id="GO:0016811">
    <property type="term" value="F:hydrolase activity, acting on carbon-nitrogen (but not peptide) bonds, in linear amides"/>
    <property type="evidence" value="ECO:0007669"/>
    <property type="project" value="TreeGrafter"/>
</dbReference>
<dbReference type="SUPFAM" id="SSF102588">
    <property type="entry name" value="LmbE-like"/>
    <property type="match status" value="1"/>
</dbReference>
<comment type="caution">
    <text evidence="1">The sequence shown here is derived from an EMBL/GenBank/DDBJ whole genome shotgun (WGS) entry which is preliminary data.</text>
</comment>
<reference evidence="1 2" key="1">
    <citation type="journal article" date="2019" name="Genome Biol. Evol.">
        <title>Day and night: Metabolic profiles and evolutionary relationships of six axenic non-marine cyanobacteria.</title>
        <authorList>
            <person name="Will S.E."/>
            <person name="Henke P."/>
            <person name="Boedeker C."/>
            <person name="Huang S."/>
            <person name="Brinkmann H."/>
            <person name="Rohde M."/>
            <person name="Jarek M."/>
            <person name="Friedl T."/>
            <person name="Seufert S."/>
            <person name="Schumacher M."/>
            <person name="Overmann J."/>
            <person name="Neumann-Schaal M."/>
            <person name="Petersen J."/>
        </authorList>
    </citation>
    <scope>NUCLEOTIDE SEQUENCE [LARGE SCALE GENOMIC DNA]</scope>
    <source>
        <strain evidence="1 2">SAG 39.79</strain>
    </source>
</reference>
<evidence type="ECO:0008006" key="3">
    <source>
        <dbReference type="Google" id="ProtNLM"/>
    </source>
</evidence>
<dbReference type="Gene3D" id="3.40.50.10320">
    <property type="entry name" value="LmbE-like"/>
    <property type="match status" value="1"/>
</dbReference>
<dbReference type="Proteomes" id="UP000282574">
    <property type="component" value="Unassembled WGS sequence"/>
</dbReference>
<evidence type="ECO:0000313" key="2">
    <source>
        <dbReference type="Proteomes" id="UP000282574"/>
    </source>
</evidence>
<dbReference type="RefSeq" id="WP_106169460.1">
    <property type="nucleotide sequence ID" value="NZ_JAVKZF010000002.1"/>
</dbReference>
<dbReference type="PANTHER" id="PTHR12993">
    <property type="entry name" value="N-ACETYLGLUCOSAMINYL-PHOSPHATIDYLINOSITOL DE-N-ACETYLASE-RELATED"/>
    <property type="match status" value="1"/>
</dbReference>
<dbReference type="InterPro" id="IPR024078">
    <property type="entry name" value="LmbE-like_dom_sf"/>
</dbReference>